<name>A0ABN2R634_9MICO</name>
<gene>
    <name evidence="2" type="ORF">GCM10009717_33530</name>
</gene>
<feature type="transmembrane region" description="Helical" evidence="1">
    <location>
        <begin position="237"/>
        <end position="261"/>
    </location>
</feature>
<dbReference type="RefSeq" id="WP_157415885.1">
    <property type="nucleotide sequence ID" value="NZ_BAAAMK010000009.1"/>
</dbReference>
<evidence type="ECO:0000256" key="1">
    <source>
        <dbReference type="SAM" id="Phobius"/>
    </source>
</evidence>
<dbReference type="InterPro" id="IPR032809">
    <property type="entry name" value="Put_HupE_UreJ"/>
</dbReference>
<keyword evidence="1" id="KW-0812">Transmembrane</keyword>
<dbReference type="Proteomes" id="UP001499954">
    <property type="component" value="Unassembled WGS sequence"/>
</dbReference>
<dbReference type="Pfam" id="PF13795">
    <property type="entry name" value="HupE_UreJ_2"/>
    <property type="match status" value="1"/>
</dbReference>
<reference evidence="2 3" key="1">
    <citation type="journal article" date="2019" name="Int. J. Syst. Evol. Microbiol.">
        <title>The Global Catalogue of Microorganisms (GCM) 10K type strain sequencing project: providing services to taxonomists for standard genome sequencing and annotation.</title>
        <authorList>
            <consortium name="The Broad Institute Genomics Platform"/>
            <consortium name="The Broad Institute Genome Sequencing Center for Infectious Disease"/>
            <person name="Wu L."/>
            <person name="Ma J."/>
        </authorList>
    </citation>
    <scope>NUCLEOTIDE SEQUENCE [LARGE SCALE GENOMIC DNA]</scope>
    <source>
        <strain evidence="2 3">JCM 13584</strain>
    </source>
</reference>
<evidence type="ECO:0000313" key="3">
    <source>
        <dbReference type="Proteomes" id="UP001499954"/>
    </source>
</evidence>
<feature type="transmembrane region" description="Helical" evidence="1">
    <location>
        <begin position="342"/>
        <end position="365"/>
    </location>
</feature>
<proteinExistence type="predicted"/>
<evidence type="ECO:0008006" key="4">
    <source>
        <dbReference type="Google" id="ProtNLM"/>
    </source>
</evidence>
<feature type="transmembrane region" description="Helical" evidence="1">
    <location>
        <begin position="268"/>
        <end position="291"/>
    </location>
</feature>
<dbReference type="EMBL" id="BAAAMK010000009">
    <property type="protein sequence ID" value="GAA1964027.1"/>
    <property type="molecule type" value="Genomic_DNA"/>
</dbReference>
<feature type="transmembrane region" description="Helical" evidence="1">
    <location>
        <begin position="377"/>
        <end position="399"/>
    </location>
</feature>
<keyword evidence="1" id="KW-1133">Transmembrane helix</keyword>
<accession>A0ABN2R634</accession>
<keyword evidence="3" id="KW-1185">Reference proteome</keyword>
<protein>
    <recommendedName>
        <fullName evidence="4">HupE/UreJ family protein</fullName>
    </recommendedName>
</protein>
<evidence type="ECO:0000313" key="2">
    <source>
        <dbReference type="EMBL" id="GAA1964027.1"/>
    </source>
</evidence>
<feature type="transmembrane region" description="Helical" evidence="1">
    <location>
        <begin position="411"/>
        <end position="430"/>
    </location>
</feature>
<keyword evidence="1" id="KW-0472">Membrane</keyword>
<sequence length="437" mass="45839">MRHATPSPTARAASRSDASRSAVQRSAVSRFAAAGIAVALAALGTAGVLVGATPAAAHGFSSTVYVDATEAQGGGIRAELDLEYDLLVVSAAENEHDDAFFDDGMSLFETGSEAEALNEHADTVVRYVAERFTVSSGGTACAPRRVGELGAHERDGVPYAQLTLQYACPETSGTDAAENEPTIAVRSTLFADDEGYVTGTETILDYAFGDAVGSAALDAADPEFSTGQAWTERFGEFFVLGAEHLLSGADHILFLLALIVGSRRLRDVVLAATSFTIAHSVTFLLAAVGIVNVPASVVEPIIALSIAVVALVYLWQVWRQRGQALVTPTAPTGRLGLTRTDWLRLAVVFGFGLIHGLGFAGALGIDEPWSWSLLGSLLVFNVGIEAVQIAIILVVFPLLATTRSRAPRTGLWVGVIVSAGVALMGLLWFVERLLGLG</sequence>
<comment type="caution">
    <text evidence="2">The sequence shown here is derived from an EMBL/GenBank/DDBJ whole genome shotgun (WGS) entry which is preliminary data.</text>
</comment>
<feature type="transmembrane region" description="Helical" evidence="1">
    <location>
        <begin position="297"/>
        <end position="315"/>
    </location>
</feature>
<organism evidence="2 3">
    <name type="scientific">Agromyces allii</name>
    <dbReference type="NCBI Taxonomy" id="393607"/>
    <lineage>
        <taxon>Bacteria</taxon>
        <taxon>Bacillati</taxon>
        <taxon>Actinomycetota</taxon>
        <taxon>Actinomycetes</taxon>
        <taxon>Micrococcales</taxon>
        <taxon>Microbacteriaceae</taxon>
        <taxon>Agromyces</taxon>
    </lineage>
</organism>